<gene>
    <name evidence="8" type="ORF">RD2015_3119</name>
</gene>
<dbReference type="SMART" id="SM00862">
    <property type="entry name" value="Trans_reg_C"/>
    <property type="match status" value="1"/>
</dbReference>
<proteinExistence type="predicted"/>
<evidence type="ECO:0000313" key="9">
    <source>
        <dbReference type="Proteomes" id="UP000060699"/>
    </source>
</evidence>
<dbReference type="PANTHER" id="PTHR48111:SF35">
    <property type="entry name" value="TRANSCRIPTIONAL REGULATORY PROTEIN QSEB"/>
    <property type="match status" value="1"/>
</dbReference>
<dbReference type="InterPro" id="IPR016032">
    <property type="entry name" value="Sig_transdc_resp-reg_C-effctor"/>
</dbReference>
<name>A0A0U3MJ30_9BURK</name>
<keyword evidence="7" id="KW-0804">Transcription</keyword>
<keyword evidence="9" id="KW-1185">Reference proteome</keyword>
<dbReference type="GO" id="GO:0006355">
    <property type="term" value="P:regulation of DNA-templated transcription"/>
    <property type="evidence" value="ECO:0007669"/>
    <property type="project" value="InterPro"/>
</dbReference>
<dbReference type="Pfam" id="PF00486">
    <property type="entry name" value="Trans_reg_C"/>
    <property type="match status" value="1"/>
</dbReference>
<dbReference type="GO" id="GO:0005829">
    <property type="term" value="C:cytosol"/>
    <property type="evidence" value="ECO:0007669"/>
    <property type="project" value="TreeGrafter"/>
</dbReference>
<dbReference type="RefSeq" id="WP_170156621.1">
    <property type="nucleotide sequence ID" value="NZ_CP013729.1"/>
</dbReference>
<keyword evidence="4" id="KW-0902">Two-component regulatory system</keyword>
<keyword evidence="5" id="KW-0805">Transcription regulation</keyword>
<protein>
    <submittedName>
        <fullName evidence="8">Uncharacterized protein</fullName>
    </submittedName>
</protein>
<dbReference type="InterPro" id="IPR036388">
    <property type="entry name" value="WH-like_DNA-bd_sf"/>
</dbReference>
<evidence type="ECO:0000256" key="4">
    <source>
        <dbReference type="ARBA" id="ARBA00023012"/>
    </source>
</evidence>
<evidence type="ECO:0000256" key="2">
    <source>
        <dbReference type="ARBA" id="ARBA00022490"/>
    </source>
</evidence>
<dbReference type="PANTHER" id="PTHR48111">
    <property type="entry name" value="REGULATOR OF RPOS"/>
    <property type="match status" value="1"/>
</dbReference>
<dbReference type="Gene3D" id="1.10.10.10">
    <property type="entry name" value="Winged helix-like DNA-binding domain superfamily/Winged helix DNA-binding domain"/>
    <property type="match status" value="1"/>
</dbReference>
<dbReference type="GO" id="GO:0000976">
    <property type="term" value="F:transcription cis-regulatory region binding"/>
    <property type="evidence" value="ECO:0007669"/>
    <property type="project" value="TreeGrafter"/>
</dbReference>
<evidence type="ECO:0000256" key="5">
    <source>
        <dbReference type="ARBA" id="ARBA00023015"/>
    </source>
</evidence>
<evidence type="ECO:0000313" key="8">
    <source>
        <dbReference type="EMBL" id="ALV07580.1"/>
    </source>
</evidence>
<organism evidence="8 9">
    <name type="scientific">Roseateles depolymerans</name>
    <dbReference type="NCBI Taxonomy" id="76731"/>
    <lineage>
        <taxon>Bacteria</taxon>
        <taxon>Pseudomonadati</taxon>
        <taxon>Pseudomonadota</taxon>
        <taxon>Betaproteobacteria</taxon>
        <taxon>Burkholderiales</taxon>
        <taxon>Sphaerotilaceae</taxon>
        <taxon>Roseateles</taxon>
    </lineage>
</organism>
<keyword evidence="2" id="KW-0963">Cytoplasm</keyword>
<keyword evidence="3" id="KW-0597">Phosphoprotein</keyword>
<dbReference type="KEGG" id="rdp:RD2015_3119"/>
<comment type="subcellular location">
    <subcellularLocation>
        <location evidence="1">Cytoplasm</location>
    </subcellularLocation>
</comment>
<keyword evidence="6" id="KW-0238">DNA-binding</keyword>
<dbReference type="STRING" id="76731.RD2015_3119"/>
<dbReference type="Proteomes" id="UP000060699">
    <property type="component" value="Chromosome"/>
</dbReference>
<evidence type="ECO:0000256" key="3">
    <source>
        <dbReference type="ARBA" id="ARBA00022553"/>
    </source>
</evidence>
<sequence length="232" mass="25326">MKVATLCPTRSFEHFATQALRDAGCELLPHSHLSPLLVTLRDSGADAVLLEDHDQQVEAWLSGLRLHAGRALPVVVLGLGDSIGISRALQRGADDYAVLADGPGPLVHRLRARVQSRSDGLRASSLRAGPYSLHAATQSLSTGAREVSLTAREFALAWTLFENLGRVVSTQTLSTEIWGRSGDVGKRTLEQHVYKLRLKLNPDGRRARPYRPDAPPAPRIQTVYGVGYRLEL</sequence>
<dbReference type="InterPro" id="IPR039420">
    <property type="entry name" value="WalR-like"/>
</dbReference>
<evidence type="ECO:0000256" key="1">
    <source>
        <dbReference type="ARBA" id="ARBA00004496"/>
    </source>
</evidence>
<dbReference type="GO" id="GO:0032993">
    <property type="term" value="C:protein-DNA complex"/>
    <property type="evidence" value="ECO:0007669"/>
    <property type="project" value="TreeGrafter"/>
</dbReference>
<dbReference type="SUPFAM" id="SSF46894">
    <property type="entry name" value="C-terminal effector domain of the bipartite response regulators"/>
    <property type="match status" value="1"/>
</dbReference>
<dbReference type="CDD" id="cd00383">
    <property type="entry name" value="trans_reg_C"/>
    <property type="match status" value="1"/>
</dbReference>
<evidence type="ECO:0000256" key="7">
    <source>
        <dbReference type="ARBA" id="ARBA00023163"/>
    </source>
</evidence>
<reference evidence="8 9" key="1">
    <citation type="submission" date="2015-12" db="EMBL/GenBank/DDBJ databases">
        <title>Complete genome of Roseateles depolymerans KCTC 42856.</title>
        <authorList>
            <person name="Kim K.M."/>
        </authorList>
    </citation>
    <scope>NUCLEOTIDE SEQUENCE [LARGE SCALE GENOMIC DNA]</scope>
    <source>
        <strain evidence="8 9">KCTC 42856</strain>
    </source>
</reference>
<evidence type="ECO:0000256" key="6">
    <source>
        <dbReference type="ARBA" id="ARBA00023125"/>
    </source>
</evidence>
<dbReference type="AlphaFoldDB" id="A0A0U3MJ30"/>
<dbReference type="PROSITE" id="PS51755">
    <property type="entry name" value="OMPR_PHOB"/>
    <property type="match status" value="1"/>
</dbReference>
<dbReference type="GO" id="GO:0000156">
    <property type="term" value="F:phosphorelay response regulator activity"/>
    <property type="evidence" value="ECO:0007669"/>
    <property type="project" value="TreeGrafter"/>
</dbReference>
<dbReference type="InterPro" id="IPR001867">
    <property type="entry name" value="OmpR/PhoB-type_DNA-bd"/>
</dbReference>
<dbReference type="EMBL" id="CP013729">
    <property type="protein sequence ID" value="ALV07580.1"/>
    <property type="molecule type" value="Genomic_DNA"/>
</dbReference>
<accession>A0A0U3MJ30</accession>